<evidence type="ECO:0000313" key="12">
    <source>
        <dbReference type="Proteomes" id="UP000253094"/>
    </source>
</evidence>
<dbReference type="InterPro" id="IPR036890">
    <property type="entry name" value="HATPase_C_sf"/>
</dbReference>
<comment type="catalytic activity">
    <reaction evidence="1">
        <text>ATP + protein L-histidine = ADP + protein N-phospho-L-histidine.</text>
        <dbReference type="EC" id="2.7.13.3"/>
    </reaction>
</comment>
<organism evidence="11 12">
    <name type="scientific">Sphaerisporangium album</name>
    <dbReference type="NCBI Taxonomy" id="509200"/>
    <lineage>
        <taxon>Bacteria</taxon>
        <taxon>Bacillati</taxon>
        <taxon>Actinomycetota</taxon>
        <taxon>Actinomycetes</taxon>
        <taxon>Streptosporangiales</taxon>
        <taxon>Streptosporangiaceae</taxon>
        <taxon>Sphaerisporangium</taxon>
    </lineage>
</organism>
<keyword evidence="7" id="KW-0067">ATP-binding</keyword>
<dbReference type="Gene3D" id="3.30.565.10">
    <property type="entry name" value="Histidine kinase-like ATPase, C-terminal domain"/>
    <property type="match status" value="1"/>
</dbReference>
<dbReference type="GO" id="GO:0016020">
    <property type="term" value="C:membrane"/>
    <property type="evidence" value="ECO:0007669"/>
    <property type="project" value="InterPro"/>
</dbReference>
<keyword evidence="8" id="KW-0902">Two-component regulatory system</keyword>
<dbReference type="SUPFAM" id="SSF55874">
    <property type="entry name" value="ATPase domain of HSP90 chaperone/DNA topoisomerase II/histidine kinase"/>
    <property type="match status" value="1"/>
</dbReference>
<dbReference type="Proteomes" id="UP000253094">
    <property type="component" value="Unassembled WGS sequence"/>
</dbReference>
<dbReference type="AlphaFoldDB" id="A0A367FF19"/>
<evidence type="ECO:0000256" key="1">
    <source>
        <dbReference type="ARBA" id="ARBA00000085"/>
    </source>
</evidence>
<sequence>MKGMNPVRQDALMAGVVFAGGLALLASGAYVQRGQYVPLLAVPLAVTCLGVVLRRRRPVVTLALGVAAVVGDVLLGPSLGTILIFTDNLYAATLYGPRRLATWLLGITSVLAIVIGVIAGFVARNWGALAIAGVQAGLVLTTPAVTALIIRQHRDQVIAERARAEQVARLAELDRQAAVTTERTRMARELHDIIANHFSAVAIQSAAVIARQDLDAASVRKVLESIRENSVRGMAEMRTMIGLLRAEAEDEEAEPTRHRLQDAPDLVARSRRAGMDIDLSVSGTPHDLPPSIELAGYRILQESLTNALKHGTGRADVSIQYKSDEVVLRIENPCGADSTGLPGSGAGLVGMAERTALVGGTFAAGPCAGPSLEWAQTQVMGETDRLWRVVATLAVESQPFEAKLISVEDAR</sequence>
<dbReference type="InterPro" id="IPR050482">
    <property type="entry name" value="Sensor_HK_TwoCompSys"/>
</dbReference>
<keyword evidence="12" id="KW-1185">Reference proteome</keyword>
<evidence type="ECO:0000256" key="9">
    <source>
        <dbReference type="SAM" id="Phobius"/>
    </source>
</evidence>
<dbReference type="InterPro" id="IPR011712">
    <property type="entry name" value="Sig_transdc_His_kin_sub3_dim/P"/>
</dbReference>
<proteinExistence type="predicted"/>
<feature type="transmembrane region" description="Helical" evidence="9">
    <location>
        <begin position="100"/>
        <end position="122"/>
    </location>
</feature>
<dbReference type="OrthoDB" id="3288457at2"/>
<evidence type="ECO:0000256" key="6">
    <source>
        <dbReference type="ARBA" id="ARBA00022777"/>
    </source>
</evidence>
<protein>
    <recommendedName>
        <fullName evidence="2">histidine kinase</fullName>
        <ecNumber evidence="2">2.7.13.3</ecNumber>
    </recommendedName>
</protein>
<evidence type="ECO:0000313" key="11">
    <source>
        <dbReference type="EMBL" id="RCG28983.1"/>
    </source>
</evidence>
<keyword evidence="4" id="KW-0808">Transferase</keyword>
<feature type="transmembrane region" description="Helical" evidence="9">
    <location>
        <begin position="12"/>
        <end position="30"/>
    </location>
</feature>
<keyword evidence="6 11" id="KW-0418">Kinase</keyword>
<keyword evidence="5" id="KW-0547">Nucleotide-binding</keyword>
<dbReference type="Gene3D" id="1.20.5.1930">
    <property type="match status" value="1"/>
</dbReference>
<reference evidence="11 12" key="1">
    <citation type="submission" date="2018-06" db="EMBL/GenBank/DDBJ databases">
        <title>Sphaerisporangium craniellae sp. nov., isolated from a marine sponge in the South China Sea.</title>
        <authorList>
            <person name="Li L."/>
        </authorList>
    </citation>
    <scope>NUCLEOTIDE SEQUENCE [LARGE SCALE GENOMIC DNA]</scope>
    <source>
        <strain evidence="11 12">CCTCC AA 208026</strain>
    </source>
</reference>
<keyword evidence="9" id="KW-1133">Transmembrane helix</keyword>
<dbReference type="GO" id="GO:0000155">
    <property type="term" value="F:phosphorelay sensor kinase activity"/>
    <property type="evidence" value="ECO:0007669"/>
    <property type="project" value="InterPro"/>
</dbReference>
<dbReference type="PANTHER" id="PTHR24421">
    <property type="entry name" value="NITRATE/NITRITE SENSOR PROTEIN NARX-RELATED"/>
    <property type="match status" value="1"/>
</dbReference>
<dbReference type="Pfam" id="PF07730">
    <property type="entry name" value="HisKA_3"/>
    <property type="match status" value="1"/>
</dbReference>
<name>A0A367FF19_9ACTN</name>
<evidence type="ECO:0000256" key="4">
    <source>
        <dbReference type="ARBA" id="ARBA00022679"/>
    </source>
</evidence>
<feature type="transmembrane region" description="Helical" evidence="9">
    <location>
        <begin position="36"/>
        <end position="53"/>
    </location>
</feature>
<comment type="caution">
    <text evidence="11">The sequence shown here is derived from an EMBL/GenBank/DDBJ whole genome shotgun (WGS) entry which is preliminary data.</text>
</comment>
<feature type="transmembrane region" description="Helical" evidence="9">
    <location>
        <begin position="60"/>
        <end position="85"/>
    </location>
</feature>
<evidence type="ECO:0000256" key="8">
    <source>
        <dbReference type="ARBA" id="ARBA00023012"/>
    </source>
</evidence>
<keyword evidence="9" id="KW-0812">Transmembrane</keyword>
<accession>A0A367FF19</accession>
<dbReference type="EC" id="2.7.13.3" evidence="2"/>
<dbReference type="PANTHER" id="PTHR24421:SF10">
    <property type="entry name" value="NITRATE_NITRITE SENSOR PROTEIN NARQ"/>
    <property type="match status" value="1"/>
</dbReference>
<keyword evidence="9" id="KW-0472">Membrane</keyword>
<gene>
    <name evidence="11" type="ORF">DQ384_21755</name>
</gene>
<feature type="transmembrane region" description="Helical" evidence="9">
    <location>
        <begin position="129"/>
        <end position="150"/>
    </location>
</feature>
<evidence type="ECO:0000259" key="10">
    <source>
        <dbReference type="Pfam" id="PF07730"/>
    </source>
</evidence>
<evidence type="ECO:0000256" key="3">
    <source>
        <dbReference type="ARBA" id="ARBA00022553"/>
    </source>
</evidence>
<dbReference type="GO" id="GO:0046983">
    <property type="term" value="F:protein dimerization activity"/>
    <property type="evidence" value="ECO:0007669"/>
    <property type="project" value="InterPro"/>
</dbReference>
<dbReference type="CDD" id="cd16917">
    <property type="entry name" value="HATPase_UhpB-NarQ-NarX-like"/>
    <property type="match status" value="1"/>
</dbReference>
<evidence type="ECO:0000256" key="2">
    <source>
        <dbReference type="ARBA" id="ARBA00012438"/>
    </source>
</evidence>
<dbReference type="GO" id="GO:0005524">
    <property type="term" value="F:ATP binding"/>
    <property type="evidence" value="ECO:0007669"/>
    <property type="project" value="UniProtKB-KW"/>
</dbReference>
<evidence type="ECO:0000256" key="7">
    <source>
        <dbReference type="ARBA" id="ARBA00022840"/>
    </source>
</evidence>
<dbReference type="EMBL" id="QOIL01000012">
    <property type="protein sequence ID" value="RCG28983.1"/>
    <property type="molecule type" value="Genomic_DNA"/>
</dbReference>
<evidence type="ECO:0000256" key="5">
    <source>
        <dbReference type="ARBA" id="ARBA00022741"/>
    </source>
</evidence>
<keyword evidence="3" id="KW-0597">Phosphoprotein</keyword>
<feature type="domain" description="Signal transduction histidine kinase subgroup 3 dimerisation and phosphoacceptor" evidence="10">
    <location>
        <begin position="182"/>
        <end position="247"/>
    </location>
</feature>